<dbReference type="InterPro" id="IPR000595">
    <property type="entry name" value="cNMP-bd_dom"/>
</dbReference>
<dbReference type="Gene3D" id="2.60.120.10">
    <property type="entry name" value="Jelly Rolls"/>
    <property type="match status" value="1"/>
</dbReference>
<dbReference type="InterPro" id="IPR018490">
    <property type="entry name" value="cNMP-bd_dom_sf"/>
</dbReference>
<evidence type="ECO:0000259" key="2">
    <source>
        <dbReference type="PROSITE" id="PS50042"/>
    </source>
</evidence>
<dbReference type="PANTHER" id="PTHR23011:SF28">
    <property type="entry name" value="CYCLIC NUCLEOTIDE-BINDING DOMAIN CONTAINING PROTEIN"/>
    <property type="match status" value="1"/>
</dbReference>
<evidence type="ECO:0000313" key="3">
    <source>
        <dbReference type="EMBL" id="SZX67416.1"/>
    </source>
</evidence>
<feature type="region of interest" description="Disordered" evidence="1">
    <location>
        <begin position="324"/>
        <end position="383"/>
    </location>
</feature>
<evidence type="ECO:0000256" key="1">
    <source>
        <dbReference type="SAM" id="MobiDB-lite"/>
    </source>
</evidence>
<feature type="compositionally biased region" description="Low complexity" evidence="1">
    <location>
        <begin position="363"/>
        <end position="383"/>
    </location>
</feature>
<reference evidence="3 4" key="1">
    <citation type="submission" date="2016-10" db="EMBL/GenBank/DDBJ databases">
        <authorList>
            <person name="Cai Z."/>
        </authorList>
    </citation>
    <scope>NUCLEOTIDE SEQUENCE [LARGE SCALE GENOMIC DNA]</scope>
</reference>
<dbReference type="PANTHER" id="PTHR23011">
    <property type="entry name" value="CYCLIC NUCLEOTIDE-BINDING DOMAIN CONTAINING PROTEIN"/>
    <property type="match status" value="1"/>
</dbReference>
<feature type="domain" description="Cyclic nucleotide-binding" evidence="2">
    <location>
        <begin position="71"/>
        <end position="129"/>
    </location>
</feature>
<feature type="compositionally biased region" description="Polar residues" evidence="1">
    <location>
        <begin position="342"/>
        <end position="352"/>
    </location>
</feature>
<sequence length="436" mass="45368">MDTKQAQHTAKTMSLCAKAQRTQDDIWSIRDRLHERCPFFRLWPSQLQQLICRLARPMHWVQHEVLASQGGASCKDLCFILEGKAAVAVRSAPGSSILKDVAVLKDGDTFGELALLGAQHNPAFIVVRSQQLLAVAVSAQQLAHAMLKLPALGAGDMLSSSATAQQESGQQPGAGEDTMSVDALYKLIGAAKSKRQSTLSSEQQAHVSRVRQEQLKQAAAAEAATVGAWLAPPRQQRCAAAADDSCDSSSCMRPGASQQAVSDAEQPGALEDAAADATGMEDDRWALQAATSNTCNAHVTAQAIIGKQHTAKQQKTCAFDAEEVAGTTKQQGPGLRKDTWQEAESVSSQRQSAGGAMQRSIRASCSSTGGASTTESIACTSSEGSGAPGVVAAAAAGRGTGQGQGSNGALLRARHSAILHVAMMKAAAAADSLEAA</sequence>
<dbReference type="InterPro" id="IPR014710">
    <property type="entry name" value="RmlC-like_jellyroll"/>
</dbReference>
<dbReference type="EMBL" id="FNXT01000793">
    <property type="protein sequence ID" value="SZX67416.1"/>
    <property type="molecule type" value="Genomic_DNA"/>
</dbReference>
<protein>
    <recommendedName>
        <fullName evidence="2">Cyclic nucleotide-binding domain-containing protein</fullName>
    </recommendedName>
</protein>
<dbReference type="Pfam" id="PF00027">
    <property type="entry name" value="cNMP_binding"/>
    <property type="match status" value="1"/>
</dbReference>
<dbReference type="PROSITE" id="PS50042">
    <property type="entry name" value="CNMP_BINDING_3"/>
    <property type="match status" value="1"/>
</dbReference>
<dbReference type="SMART" id="SM00100">
    <property type="entry name" value="cNMP"/>
    <property type="match status" value="1"/>
</dbReference>
<gene>
    <name evidence="3" type="ORF">BQ4739_LOCUS7814</name>
</gene>
<feature type="region of interest" description="Disordered" evidence="1">
    <location>
        <begin position="245"/>
        <end position="267"/>
    </location>
</feature>
<dbReference type="CDD" id="cd00038">
    <property type="entry name" value="CAP_ED"/>
    <property type="match status" value="1"/>
</dbReference>
<keyword evidence="4" id="KW-1185">Reference proteome</keyword>
<evidence type="ECO:0000313" key="4">
    <source>
        <dbReference type="Proteomes" id="UP000256970"/>
    </source>
</evidence>
<organism evidence="3 4">
    <name type="scientific">Tetradesmus obliquus</name>
    <name type="common">Green alga</name>
    <name type="synonym">Acutodesmus obliquus</name>
    <dbReference type="NCBI Taxonomy" id="3088"/>
    <lineage>
        <taxon>Eukaryota</taxon>
        <taxon>Viridiplantae</taxon>
        <taxon>Chlorophyta</taxon>
        <taxon>core chlorophytes</taxon>
        <taxon>Chlorophyceae</taxon>
        <taxon>CS clade</taxon>
        <taxon>Sphaeropleales</taxon>
        <taxon>Scenedesmaceae</taxon>
        <taxon>Tetradesmus</taxon>
    </lineage>
</organism>
<name>A0A383VSP1_TETOB</name>
<dbReference type="Proteomes" id="UP000256970">
    <property type="component" value="Unassembled WGS sequence"/>
</dbReference>
<dbReference type="AlphaFoldDB" id="A0A383VSP1"/>
<dbReference type="SUPFAM" id="SSF51206">
    <property type="entry name" value="cAMP-binding domain-like"/>
    <property type="match status" value="1"/>
</dbReference>
<proteinExistence type="predicted"/>
<accession>A0A383VSP1</accession>